<comment type="caution">
    <text evidence="2">The sequence shown here is derived from an EMBL/GenBank/DDBJ whole genome shotgun (WGS) entry which is preliminary data.</text>
</comment>
<sequence>MSLKISKLSADPSAEEVQALREELRVLWETGGQAHFREEEEILLPTFACYASIHQPIIMEMLLEHVEIRSLVRLIELGEGDVVGDIRKLGVSFEQHVRKEERVIFPLIEAALPEDVLQQLKPYFHEHSSGCRL</sequence>
<keyword evidence="3" id="KW-1185">Reference proteome</keyword>
<evidence type="ECO:0000313" key="2">
    <source>
        <dbReference type="EMBL" id="TCZ77259.1"/>
    </source>
</evidence>
<evidence type="ECO:0000313" key="3">
    <source>
        <dbReference type="Proteomes" id="UP000295418"/>
    </source>
</evidence>
<dbReference type="Proteomes" id="UP000295418">
    <property type="component" value="Unassembled WGS sequence"/>
</dbReference>
<dbReference type="Pfam" id="PF01814">
    <property type="entry name" value="Hemerythrin"/>
    <property type="match status" value="1"/>
</dbReference>
<evidence type="ECO:0000259" key="1">
    <source>
        <dbReference type="Pfam" id="PF01814"/>
    </source>
</evidence>
<dbReference type="AlphaFoldDB" id="A0A4R4EC52"/>
<accession>A0A4R4EC52</accession>
<protein>
    <submittedName>
        <fullName evidence="2">Hemerythrin domain-containing protein</fullName>
    </submittedName>
</protein>
<proteinExistence type="predicted"/>
<dbReference type="EMBL" id="SKFG01000010">
    <property type="protein sequence ID" value="TCZ77259.1"/>
    <property type="molecule type" value="Genomic_DNA"/>
</dbReference>
<name>A0A4R4EC52_9BACL</name>
<organism evidence="2 3">
    <name type="scientific">Paenibacillus albiflavus</name>
    <dbReference type="NCBI Taxonomy" id="2545760"/>
    <lineage>
        <taxon>Bacteria</taxon>
        <taxon>Bacillati</taxon>
        <taxon>Bacillota</taxon>
        <taxon>Bacilli</taxon>
        <taxon>Bacillales</taxon>
        <taxon>Paenibacillaceae</taxon>
        <taxon>Paenibacillus</taxon>
    </lineage>
</organism>
<dbReference type="Gene3D" id="1.20.120.520">
    <property type="entry name" value="nmb1532 protein domain like"/>
    <property type="match status" value="1"/>
</dbReference>
<dbReference type="OrthoDB" id="9793254at2"/>
<gene>
    <name evidence="2" type="ORF">E0485_11390</name>
</gene>
<dbReference type="InterPro" id="IPR012312">
    <property type="entry name" value="Hemerythrin-like"/>
</dbReference>
<feature type="domain" description="Hemerythrin-like" evidence="1">
    <location>
        <begin position="17"/>
        <end position="108"/>
    </location>
</feature>
<reference evidence="2 3" key="1">
    <citation type="submission" date="2019-03" db="EMBL/GenBank/DDBJ databases">
        <authorList>
            <person name="Kim M.K.M."/>
        </authorList>
    </citation>
    <scope>NUCLEOTIDE SEQUENCE [LARGE SCALE GENOMIC DNA]</scope>
    <source>
        <strain evidence="2 3">18JY21-1</strain>
    </source>
</reference>